<dbReference type="OrthoDB" id="8196265at2759"/>
<dbReference type="PANTHER" id="PTHR45749:SF21">
    <property type="entry name" value="DUF4371 DOMAIN-CONTAINING PROTEIN"/>
    <property type="match status" value="1"/>
</dbReference>
<dbReference type="Proteomes" id="UP001153709">
    <property type="component" value="Chromosome 1"/>
</dbReference>
<proteinExistence type="predicted"/>
<name>A0A9N9SQ17_DIABA</name>
<gene>
    <name evidence="2" type="ORF">DIABBA_LOCUS1184</name>
</gene>
<feature type="compositionally biased region" description="Basic and acidic residues" evidence="1">
    <location>
        <begin position="45"/>
        <end position="54"/>
    </location>
</feature>
<organism evidence="2 3">
    <name type="scientific">Diabrotica balteata</name>
    <name type="common">Banded cucumber beetle</name>
    <dbReference type="NCBI Taxonomy" id="107213"/>
    <lineage>
        <taxon>Eukaryota</taxon>
        <taxon>Metazoa</taxon>
        <taxon>Ecdysozoa</taxon>
        <taxon>Arthropoda</taxon>
        <taxon>Hexapoda</taxon>
        <taxon>Insecta</taxon>
        <taxon>Pterygota</taxon>
        <taxon>Neoptera</taxon>
        <taxon>Endopterygota</taxon>
        <taxon>Coleoptera</taxon>
        <taxon>Polyphaga</taxon>
        <taxon>Cucujiformia</taxon>
        <taxon>Chrysomeloidea</taxon>
        <taxon>Chrysomelidae</taxon>
        <taxon>Galerucinae</taxon>
        <taxon>Diabroticina</taxon>
        <taxon>Diabroticites</taxon>
        <taxon>Diabrotica</taxon>
    </lineage>
</organism>
<feature type="region of interest" description="Disordered" evidence="1">
    <location>
        <begin position="29"/>
        <end position="54"/>
    </location>
</feature>
<accession>A0A9N9SQ17</accession>
<dbReference type="AlphaFoldDB" id="A0A9N9SQ17"/>
<dbReference type="PANTHER" id="PTHR45749">
    <property type="match status" value="1"/>
</dbReference>
<keyword evidence="3" id="KW-1185">Reference proteome</keyword>
<reference evidence="2" key="1">
    <citation type="submission" date="2022-01" db="EMBL/GenBank/DDBJ databases">
        <authorList>
            <person name="King R."/>
        </authorList>
    </citation>
    <scope>NUCLEOTIDE SEQUENCE</scope>
</reference>
<sequence length="179" mass="20562">METKLLVTPQPVFLHSNEFLDPEPEIVEQAAEIKKPPARTRKPPRGHDKSEHSLNKGNYRELIKMFKKYDLEFSNLLYNSKTFSGVSKTIQNELIESISYILSNVIESEIQETICFLPEADETTDISCHSQLLIVVQVLQTLKQLTGNSTFYTPFTLVNLPQRFKGKYIPSCEKRLLTL</sequence>
<evidence type="ECO:0000313" key="3">
    <source>
        <dbReference type="Proteomes" id="UP001153709"/>
    </source>
</evidence>
<dbReference type="EMBL" id="OU898276">
    <property type="protein sequence ID" value="CAG9827151.1"/>
    <property type="molecule type" value="Genomic_DNA"/>
</dbReference>
<evidence type="ECO:0000313" key="2">
    <source>
        <dbReference type="EMBL" id="CAG9827151.1"/>
    </source>
</evidence>
<evidence type="ECO:0000256" key="1">
    <source>
        <dbReference type="SAM" id="MobiDB-lite"/>
    </source>
</evidence>
<protein>
    <submittedName>
        <fullName evidence="2">Uncharacterized protein</fullName>
    </submittedName>
</protein>